<dbReference type="KEGG" id="tmr:Tmar_1756"/>
<name>E6SHX9_THEM7</name>
<dbReference type="AlphaFoldDB" id="E6SHX9"/>
<dbReference type="Gene3D" id="3.30.300.20">
    <property type="match status" value="1"/>
</dbReference>
<dbReference type="Proteomes" id="UP000008915">
    <property type="component" value="Chromosome"/>
</dbReference>
<dbReference type="EMBL" id="CP002344">
    <property type="protein sequence ID" value="ADU51859.1"/>
    <property type="molecule type" value="Genomic_DNA"/>
</dbReference>
<dbReference type="RefSeq" id="WP_013496160.1">
    <property type="nucleotide sequence ID" value="NC_014831.1"/>
</dbReference>
<sequence>MARSCFQINIGAFEDFIRKVQENPDAARYTFRTVTYWEGGAVSRTVARNFEIKADEPSDLGGTDSAPDPVELLLASLATCFAIGFVTQAARRGIDFRNLQVVTEGDIDLRGYLGLDPAVRPGYSRIRYTVKVDPDADPQVLEELRQLAHRLSPMIETVTHGVPVEGRIEVVDSRAATN</sequence>
<gene>
    <name evidence="1" type="ordered locus">Tmar_1756</name>
</gene>
<dbReference type="eggNOG" id="COG1765">
    <property type="taxonomic scope" value="Bacteria"/>
</dbReference>
<keyword evidence="2" id="KW-1185">Reference proteome</keyword>
<evidence type="ECO:0000313" key="1">
    <source>
        <dbReference type="EMBL" id="ADU51859.1"/>
    </source>
</evidence>
<proteinExistence type="predicted"/>
<dbReference type="HOGENOM" id="CLU_100275_2_0_9"/>
<reference evidence="1 2" key="1">
    <citation type="journal article" date="2010" name="Stand. Genomic Sci.">
        <title>Complete genome sequence of Thermaerobacter marianensis type strain (7p75a).</title>
        <authorList>
            <person name="Han C."/>
            <person name="Gu W."/>
            <person name="Zhang X."/>
            <person name="Lapidus A."/>
            <person name="Nolan M."/>
            <person name="Copeland A."/>
            <person name="Lucas S."/>
            <person name="Del Rio T.G."/>
            <person name="Tice H."/>
            <person name="Cheng J.F."/>
            <person name="Tapia R."/>
            <person name="Goodwin L."/>
            <person name="Pitluck S."/>
            <person name="Pagani I."/>
            <person name="Ivanova N."/>
            <person name="Mavromatis K."/>
            <person name="Mikhailova N."/>
            <person name="Pati A."/>
            <person name="Chen A."/>
            <person name="Palaniappan K."/>
            <person name="Land M."/>
            <person name="Hauser L."/>
            <person name="Chang Y.J."/>
            <person name="Jeffries C.D."/>
            <person name="Schneider S."/>
            <person name="Rohde M."/>
            <person name="Goker M."/>
            <person name="Pukall R."/>
            <person name="Woyke T."/>
            <person name="Bristow J."/>
            <person name="Eisen J.A."/>
            <person name="Markowitz V."/>
            <person name="Hugenholtz P."/>
            <person name="Kyrpides N.C."/>
            <person name="Klenk H.P."/>
            <person name="Detter J.C."/>
        </authorList>
    </citation>
    <scope>NUCLEOTIDE SEQUENCE [LARGE SCALE GENOMIC DNA]</scope>
    <source>
        <strain evidence="2">ATCC 700841 / DSM 12885 / JCM 10246 / 7p75a</strain>
    </source>
</reference>
<accession>E6SHX9</accession>
<protein>
    <submittedName>
        <fullName evidence="1">OsmC family protein</fullName>
    </submittedName>
</protein>
<dbReference type="InterPro" id="IPR052924">
    <property type="entry name" value="OsmC/Ohr_hydroprdx_reductase"/>
</dbReference>
<organism evidence="1 2">
    <name type="scientific">Thermaerobacter marianensis (strain ATCC 700841 / DSM 12885 / JCM 10246 / 7p75a)</name>
    <dbReference type="NCBI Taxonomy" id="644966"/>
    <lineage>
        <taxon>Bacteria</taxon>
        <taxon>Bacillati</taxon>
        <taxon>Bacillota</taxon>
        <taxon>Clostridia</taxon>
        <taxon>Eubacteriales</taxon>
        <taxon>Clostridiales Family XVII. Incertae Sedis</taxon>
        <taxon>Thermaerobacter</taxon>
    </lineage>
</organism>
<evidence type="ECO:0000313" key="2">
    <source>
        <dbReference type="Proteomes" id="UP000008915"/>
    </source>
</evidence>
<dbReference type="InterPro" id="IPR036102">
    <property type="entry name" value="OsmC/Ohrsf"/>
</dbReference>
<dbReference type="Pfam" id="PF02566">
    <property type="entry name" value="OsmC"/>
    <property type="match status" value="1"/>
</dbReference>
<reference evidence="2" key="2">
    <citation type="journal article" date="2010" name="Stand. Genomic Sci.">
        <title>Complete genome sequence of Thermaerobacter marianensis type strain (7p75aT).</title>
        <authorList>
            <person name="Han C."/>
            <person name="Gu W."/>
            <person name="Zhang X."/>
            <person name="Lapidus A."/>
            <person name="Nolan M."/>
            <person name="Copeland A."/>
            <person name="Lucas S."/>
            <person name="Glavina Del Rio T."/>
            <person name="Tice H."/>
            <person name="Cheng J."/>
            <person name="Tapia R."/>
            <person name="Goodwin L."/>
            <person name="Pitluck S."/>
            <person name="Pagani I."/>
            <person name="Ivanova N."/>
            <person name="Mavromatis K."/>
            <person name="Mikhailova N."/>
            <person name="Pati A."/>
            <person name="Chen A."/>
            <person name="Palaniappan K."/>
            <person name="Land M."/>
            <person name="Hauser L."/>
            <person name="Chang Y."/>
            <person name="Jeffries C."/>
            <person name="Schneider S."/>
            <person name="Rohde M."/>
            <person name="Goker M."/>
            <person name="Pukall R."/>
            <person name="Woyke T."/>
            <person name="Bristow J."/>
            <person name="Eisen J."/>
            <person name="Markowitz V."/>
            <person name="Hugenholtz P."/>
            <person name="Kyrpides N."/>
            <person name="Klenk H."/>
            <person name="Detter J."/>
        </authorList>
    </citation>
    <scope>NUCLEOTIDE SEQUENCE [LARGE SCALE GENOMIC DNA]</scope>
    <source>
        <strain evidence="2">ATCC 700841 / DSM 12885 / JCM 10246 / 7p75a</strain>
    </source>
</reference>
<dbReference type="PANTHER" id="PTHR35368">
    <property type="entry name" value="HYDROPEROXIDE REDUCTASE"/>
    <property type="match status" value="1"/>
</dbReference>
<dbReference type="PANTHER" id="PTHR35368:SF1">
    <property type="entry name" value="HYDROPEROXIDE REDUCTASE"/>
    <property type="match status" value="1"/>
</dbReference>
<dbReference type="InterPro" id="IPR003718">
    <property type="entry name" value="OsmC/Ohr_fam"/>
</dbReference>
<dbReference type="SUPFAM" id="SSF82784">
    <property type="entry name" value="OsmC-like"/>
    <property type="match status" value="1"/>
</dbReference>
<dbReference type="InterPro" id="IPR015946">
    <property type="entry name" value="KH_dom-like_a/b"/>
</dbReference>